<name>A0ABR7TGE9_9BACT</name>
<dbReference type="InterPro" id="IPR011075">
    <property type="entry name" value="TetR_C"/>
</dbReference>
<dbReference type="InterPro" id="IPR023772">
    <property type="entry name" value="DNA-bd_HTH_TetR-type_CS"/>
</dbReference>
<reference evidence="6 7" key="1">
    <citation type="submission" date="2020-09" db="EMBL/GenBank/DDBJ databases">
        <title>Genome sequences of type strains of Chitinophaga qingshengii and Chitinophaga varians.</title>
        <authorList>
            <person name="Kittiwongwattana C."/>
        </authorList>
    </citation>
    <scope>NUCLEOTIDE SEQUENCE [LARGE SCALE GENOMIC DNA]</scope>
    <source>
        <strain evidence="6 7">JCM 30026</strain>
    </source>
</reference>
<feature type="DNA-binding region" description="H-T-H motif" evidence="4">
    <location>
        <begin position="28"/>
        <end position="47"/>
    </location>
</feature>
<protein>
    <submittedName>
        <fullName evidence="6">TetR/AcrR family transcriptional regulator</fullName>
    </submittedName>
</protein>
<dbReference type="SUPFAM" id="SSF46689">
    <property type="entry name" value="Homeodomain-like"/>
    <property type="match status" value="1"/>
</dbReference>
<keyword evidence="3" id="KW-0804">Transcription</keyword>
<keyword evidence="1" id="KW-0805">Transcription regulation</keyword>
<feature type="domain" description="HTH tetR-type" evidence="5">
    <location>
        <begin position="5"/>
        <end position="65"/>
    </location>
</feature>
<evidence type="ECO:0000256" key="3">
    <source>
        <dbReference type="ARBA" id="ARBA00023163"/>
    </source>
</evidence>
<evidence type="ECO:0000256" key="4">
    <source>
        <dbReference type="PROSITE-ProRule" id="PRU00335"/>
    </source>
</evidence>
<dbReference type="InterPro" id="IPR001647">
    <property type="entry name" value="HTH_TetR"/>
</dbReference>
<evidence type="ECO:0000313" key="7">
    <source>
        <dbReference type="Proteomes" id="UP000659124"/>
    </source>
</evidence>
<evidence type="ECO:0000256" key="1">
    <source>
        <dbReference type="ARBA" id="ARBA00023015"/>
    </source>
</evidence>
<proteinExistence type="predicted"/>
<evidence type="ECO:0000313" key="6">
    <source>
        <dbReference type="EMBL" id="MBC9928998.1"/>
    </source>
</evidence>
<accession>A0ABR7TGE9</accession>
<dbReference type="PRINTS" id="PR00455">
    <property type="entry name" value="HTHTETR"/>
</dbReference>
<dbReference type="InterPro" id="IPR036271">
    <property type="entry name" value="Tet_transcr_reg_TetR-rel_C_sf"/>
</dbReference>
<dbReference type="EMBL" id="JACVFC010000001">
    <property type="protein sequence ID" value="MBC9928998.1"/>
    <property type="molecule type" value="Genomic_DNA"/>
</dbReference>
<dbReference type="PANTHER" id="PTHR47506">
    <property type="entry name" value="TRANSCRIPTIONAL REGULATORY PROTEIN"/>
    <property type="match status" value="1"/>
</dbReference>
<dbReference type="Pfam" id="PF00440">
    <property type="entry name" value="TetR_N"/>
    <property type="match status" value="1"/>
</dbReference>
<keyword evidence="2 4" id="KW-0238">DNA-binding</keyword>
<keyword evidence="7" id="KW-1185">Reference proteome</keyword>
<evidence type="ECO:0000259" key="5">
    <source>
        <dbReference type="PROSITE" id="PS50977"/>
    </source>
</evidence>
<gene>
    <name evidence="6" type="ORF">ICL07_01345</name>
</gene>
<dbReference type="PANTHER" id="PTHR47506:SF6">
    <property type="entry name" value="HTH-TYPE TRANSCRIPTIONAL REPRESSOR NEMR"/>
    <property type="match status" value="1"/>
</dbReference>
<dbReference type="InterPro" id="IPR009057">
    <property type="entry name" value="Homeodomain-like_sf"/>
</dbReference>
<dbReference type="PROSITE" id="PS01081">
    <property type="entry name" value="HTH_TETR_1"/>
    <property type="match status" value="1"/>
</dbReference>
<dbReference type="Gene3D" id="1.10.357.10">
    <property type="entry name" value="Tetracycline Repressor, domain 2"/>
    <property type="match status" value="1"/>
</dbReference>
<dbReference type="PROSITE" id="PS50977">
    <property type="entry name" value="HTH_TETR_2"/>
    <property type="match status" value="1"/>
</dbReference>
<dbReference type="SUPFAM" id="SSF48498">
    <property type="entry name" value="Tetracyclin repressor-like, C-terminal domain"/>
    <property type="match status" value="1"/>
</dbReference>
<sequence length="196" mass="22539">MKKAAATRLNILQKAFELIYVKGYQTTSIDEILATTQVTKGAFYYHFKNKDEMGLAIINELLKPSFDAAFINPLKEEKDALKALYDMMYQLLMKNDFLKVEYGCPASNFTQEMAPWNKTFTKALNDLSEQWKQAIIHALETGKKSGMVNFQTDGEQVAVFIMSGYWGIRNLGKLKNSKSVYQVYLKQLKIYLETLR</sequence>
<dbReference type="Proteomes" id="UP000659124">
    <property type="component" value="Unassembled WGS sequence"/>
</dbReference>
<dbReference type="RefSeq" id="WP_188086151.1">
    <property type="nucleotide sequence ID" value="NZ_JACVFC010000001.1"/>
</dbReference>
<evidence type="ECO:0000256" key="2">
    <source>
        <dbReference type="ARBA" id="ARBA00023125"/>
    </source>
</evidence>
<dbReference type="Pfam" id="PF16925">
    <property type="entry name" value="TetR_C_13"/>
    <property type="match status" value="1"/>
</dbReference>
<organism evidence="6 7">
    <name type="scientific">Chitinophaga qingshengii</name>
    <dbReference type="NCBI Taxonomy" id="1569794"/>
    <lineage>
        <taxon>Bacteria</taxon>
        <taxon>Pseudomonadati</taxon>
        <taxon>Bacteroidota</taxon>
        <taxon>Chitinophagia</taxon>
        <taxon>Chitinophagales</taxon>
        <taxon>Chitinophagaceae</taxon>
        <taxon>Chitinophaga</taxon>
    </lineage>
</organism>
<comment type="caution">
    <text evidence="6">The sequence shown here is derived from an EMBL/GenBank/DDBJ whole genome shotgun (WGS) entry which is preliminary data.</text>
</comment>